<proteinExistence type="predicted"/>
<feature type="transmembrane region" description="Helical" evidence="1">
    <location>
        <begin position="33"/>
        <end position="55"/>
    </location>
</feature>
<dbReference type="Proteomes" id="UP001055101">
    <property type="component" value="Unassembled WGS sequence"/>
</dbReference>
<name>A0ABQ4TJ37_9HYPH</name>
<dbReference type="EMBL" id="BPRA01000008">
    <property type="protein sequence ID" value="GJE55405.1"/>
    <property type="molecule type" value="Genomic_DNA"/>
</dbReference>
<feature type="transmembrane region" description="Helical" evidence="1">
    <location>
        <begin position="67"/>
        <end position="89"/>
    </location>
</feature>
<evidence type="ECO:0000313" key="3">
    <source>
        <dbReference type="Proteomes" id="UP001055101"/>
    </source>
</evidence>
<dbReference type="RefSeq" id="WP_238231701.1">
    <property type="nucleotide sequence ID" value="NZ_BPRA01000008.1"/>
</dbReference>
<keyword evidence="1" id="KW-0812">Transmembrane</keyword>
<accession>A0ABQ4TJ37</accession>
<reference evidence="2" key="2">
    <citation type="submission" date="2021-08" db="EMBL/GenBank/DDBJ databases">
        <authorList>
            <person name="Tani A."/>
            <person name="Ola A."/>
            <person name="Ogura Y."/>
            <person name="Katsura K."/>
            <person name="Hayashi T."/>
        </authorList>
    </citation>
    <scope>NUCLEOTIDE SEQUENCE</scope>
    <source>
        <strain evidence="2">DSM 23674</strain>
    </source>
</reference>
<comment type="caution">
    <text evidence="2">The sequence shown here is derived from an EMBL/GenBank/DDBJ whole genome shotgun (WGS) entry which is preliminary data.</text>
</comment>
<gene>
    <name evidence="2" type="ORF">EKPJFOCH_1896</name>
</gene>
<organism evidence="2 3">
    <name type="scientific">Methylobacterium thuringiense</name>
    <dbReference type="NCBI Taxonomy" id="1003091"/>
    <lineage>
        <taxon>Bacteria</taxon>
        <taxon>Pseudomonadati</taxon>
        <taxon>Pseudomonadota</taxon>
        <taxon>Alphaproteobacteria</taxon>
        <taxon>Hyphomicrobiales</taxon>
        <taxon>Methylobacteriaceae</taxon>
        <taxon>Methylobacterium</taxon>
    </lineage>
</organism>
<keyword evidence="3" id="KW-1185">Reference proteome</keyword>
<protein>
    <submittedName>
        <fullName evidence="2">Uncharacterized protein</fullName>
    </submittedName>
</protein>
<sequence>MTLLVSTLWPGLAGALLLGACIGAVMGLPRDRFALAAAAIPFALLAILSALALLQTVPGQPGLWVETATLMLAAYLAGCLAGGAGRLAAKRG</sequence>
<keyword evidence="1" id="KW-0472">Membrane</keyword>
<reference evidence="2" key="1">
    <citation type="journal article" date="2021" name="Front. Microbiol.">
        <title>Comprehensive Comparative Genomics and Phenotyping of Methylobacterium Species.</title>
        <authorList>
            <person name="Alessa O."/>
            <person name="Ogura Y."/>
            <person name="Fujitani Y."/>
            <person name="Takami H."/>
            <person name="Hayashi T."/>
            <person name="Sahin N."/>
            <person name="Tani A."/>
        </authorList>
    </citation>
    <scope>NUCLEOTIDE SEQUENCE</scope>
    <source>
        <strain evidence="2">DSM 23674</strain>
    </source>
</reference>
<evidence type="ECO:0000313" key="2">
    <source>
        <dbReference type="EMBL" id="GJE55405.1"/>
    </source>
</evidence>
<evidence type="ECO:0000256" key="1">
    <source>
        <dbReference type="SAM" id="Phobius"/>
    </source>
</evidence>
<keyword evidence="1" id="KW-1133">Transmembrane helix</keyword>
<feature type="transmembrane region" description="Helical" evidence="1">
    <location>
        <begin position="6"/>
        <end position="26"/>
    </location>
</feature>